<name>A0A240BVY3_SERFI</name>
<dbReference type="GO" id="GO:0005737">
    <property type="term" value="C:cytoplasm"/>
    <property type="evidence" value="ECO:0007669"/>
    <property type="project" value="TreeGrafter"/>
</dbReference>
<evidence type="ECO:0000313" key="5">
    <source>
        <dbReference type="Proteomes" id="UP000215134"/>
    </source>
</evidence>
<keyword evidence="5" id="KW-1185">Reference proteome</keyword>
<dbReference type="EMBL" id="LT906479">
    <property type="protein sequence ID" value="SNV99835.1"/>
    <property type="molecule type" value="Genomic_DNA"/>
</dbReference>
<dbReference type="GO" id="GO:0016831">
    <property type="term" value="F:carboxy-lyase activity"/>
    <property type="evidence" value="ECO:0007669"/>
    <property type="project" value="InterPro"/>
</dbReference>
<dbReference type="PANTHER" id="PTHR30108">
    <property type="entry name" value="3-OCTAPRENYL-4-HYDROXYBENZOATE CARBOXY-LYASE-RELATED"/>
    <property type="match status" value="1"/>
</dbReference>
<feature type="domain" description="3-octaprenyl-4-hydroxybenzoate carboxy-lyase-like C-terminal" evidence="3">
    <location>
        <begin position="322"/>
        <end position="453"/>
    </location>
</feature>
<accession>A0A240BVY3</accession>
<dbReference type="AlphaFoldDB" id="A0A240BVY3"/>
<comment type="similarity">
    <text evidence="1">Belongs to the UbiD family.</text>
</comment>
<dbReference type="GeneID" id="75027181"/>
<feature type="domain" description="3-octaprenyl-4-hydroxybenzoate carboxy-lyase-like Rift-related" evidence="2">
    <location>
        <begin position="122"/>
        <end position="310"/>
    </location>
</feature>
<dbReference type="SUPFAM" id="SSF143968">
    <property type="entry name" value="UbiD C-terminal domain-like"/>
    <property type="match status" value="1"/>
</dbReference>
<keyword evidence="4" id="KW-0456">Lyase</keyword>
<dbReference type="Proteomes" id="UP000215134">
    <property type="component" value="Chromosome 1"/>
</dbReference>
<dbReference type="InterPro" id="IPR049381">
    <property type="entry name" value="UbiD-like_C"/>
</dbReference>
<dbReference type="PANTHER" id="PTHR30108:SF21">
    <property type="entry name" value="4-HYDROXYBENZOATE DECARBOXYLASE"/>
    <property type="match status" value="1"/>
</dbReference>
<dbReference type="Pfam" id="PF20696">
    <property type="entry name" value="UbiD_C"/>
    <property type="match status" value="1"/>
</dbReference>
<dbReference type="EC" id="4.1.1.-" evidence="4"/>
<reference evidence="4 5" key="1">
    <citation type="submission" date="2017-06" db="EMBL/GenBank/DDBJ databases">
        <authorList>
            <consortium name="Pathogen Informatics"/>
        </authorList>
    </citation>
    <scope>NUCLEOTIDE SEQUENCE [LARGE SCALE GENOMIC DNA]</scope>
    <source>
        <strain evidence="4 5">NCTC12148</strain>
    </source>
</reference>
<dbReference type="InterPro" id="IPR048304">
    <property type="entry name" value="UbiD_Rift_dom"/>
</dbReference>
<evidence type="ECO:0000313" key="4">
    <source>
        <dbReference type="EMBL" id="SNV99835.1"/>
    </source>
</evidence>
<evidence type="ECO:0000259" key="3">
    <source>
        <dbReference type="Pfam" id="PF20696"/>
    </source>
</evidence>
<organism evidence="4 5">
    <name type="scientific">Serratia ficaria</name>
    <dbReference type="NCBI Taxonomy" id="61651"/>
    <lineage>
        <taxon>Bacteria</taxon>
        <taxon>Pseudomonadati</taxon>
        <taxon>Pseudomonadota</taxon>
        <taxon>Gammaproteobacteria</taxon>
        <taxon>Enterobacterales</taxon>
        <taxon>Yersiniaceae</taxon>
        <taxon>Serratia</taxon>
    </lineage>
</organism>
<protein>
    <submittedName>
        <fullName evidence="4">3-octaprenyl-4-hydroxybenzoate carboxy-lyase</fullName>
        <ecNumber evidence="4">4.1.1.-</ecNumber>
    </submittedName>
</protein>
<evidence type="ECO:0000259" key="2">
    <source>
        <dbReference type="Pfam" id="PF01977"/>
    </source>
</evidence>
<dbReference type="KEGG" id="sfj:SAMEA4384070_2021"/>
<dbReference type="OrthoDB" id="9809841at2"/>
<sequence length="479" mass="52575">MPSIYDLRSALKLLSQVEGEMTLIERPISPDIELVEDFLAESRQSGGIADEQPLRVYQQPTRGKFPVLMGVFGTRRRCRLFLDPSGCQPPELSEAQLLLQAASAPIGPRVLERPRLSRTVNKSNNILAALPALRYALDDPGPTVTLGLIYAHDRRTGIANCSYHRIAFKGNSAVVGIDSHGHLQTMLAAHVSRGESLPISINIGLDPAVYLASALTRPCIAYGCDELGIAGAIRGRPVDIAPCHANEGGYIDHAELVIEGTLGAEREPESAMTSGFSIPEYLGYRSQCGMAATLRIQVLTHRPNPVYQTLSGPGFEQSILLGLGQECSILARLRVGEHARLVRNVVALPSGGGHLLTVLQVAKRDVRDDRLVVEVAKMLFEEVPSLKNLLLVDEDVDPYSVNDVLWALCTRARLDLDIHVSALFPANPLDPTQSRFYDERESDSRIRKCVVDCTVPYSQRRRFKRAFDLSGTPTHLPVR</sequence>
<dbReference type="STRING" id="1411141.GCA_001590885_03639"/>
<dbReference type="Gene3D" id="3.40.1670.10">
    <property type="entry name" value="UbiD C-terminal domain-like"/>
    <property type="match status" value="1"/>
</dbReference>
<dbReference type="InterPro" id="IPR002830">
    <property type="entry name" value="UbiD"/>
</dbReference>
<proteinExistence type="inferred from homology"/>
<gene>
    <name evidence="4" type="primary">ubiD_2</name>
    <name evidence="4" type="ORF">SAMEA4384070_02021</name>
</gene>
<dbReference type="SUPFAM" id="SSF50475">
    <property type="entry name" value="FMN-binding split barrel"/>
    <property type="match status" value="1"/>
</dbReference>
<dbReference type="RefSeq" id="WP_083950384.1">
    <property type="nucleotide sequence ID" value="NZ_CABITV010000002.1"/>
</dbReference>
<evidence type="ECO:0000256" key="1">
    <source>
        <dbReference type="ARBA" id="ARBA00010021"/>
    </source>
</evidence>
<dbReference type="Pfam" id="PF01977">
    <property type="entry name" value="UbiD"/>
    <property type="match status" value="1"/>
</dbReference>